<dbReference type="Pfam" id="PF00494">
    <property type="entry name" value="SQS_PSY"/>
    <property type="match status" value="1"/>
</dbReference>
<reference evidence="1 2" key="1">
    <citation type="submission" date="2019-02" db="EMBL/GenBank/DDBJ databases">
        <title>Genome sequencing of the rare red list fungi Phellinidium pouzarii.</title>
        <authorList>
            <person name="Buettner E."/>
            <person name="Kellner H."/>
        </authorList>
    </citation>
    <scope>NUCLEOTIDE SEQUENCE [LARGE SCALE GENOMIC DNA]</scope>
    <source>
        <strain evidence="1 2">DSM 108285</strain>
    </source>
</reference>
<accession>A0A4S4LGT1</accession>
<comment type="caution">
    <text evidence="1">The sequence shown here is derived from an EMBL/GenBank/DDBJ whole genome shotgun (WGS) entry which is preliminary data.</text>
</comment>
<dbReference type="InterPro" id="IPR008949">
    <property type="entry name" value="Isoprenoid_synthase_dom_sf"/>
</dbReference>
<evidence type="ECO:0000313" key="2">
    <source>
        <dbReference type="Proteomes" id="UP000308199"/>
    </source>
</evidence>
<keyword evidence="2" id="KW-1185">Reference proteome</keyword>
<sequence>MQFWKDAIRMIYEGKPPRHPIAIALHDASKVAQVSPYHLKRIIDARDVELSSPAHLNMDTLFAHAESTSSTLNYILLSILGLSSSETYSHAASHLGVAQTLTTLLRALPYHASKGTMVIPASMTANHHVSQEEVFRRGPDANGIQDAVYEFATVANDHLLTAREMLKEGQRHRVPRAVMPVFLNAVRDFDALAS</sequence>
<dbReference type="Proteomes" id="UP000308199">
    <property type="component" value="Unassembled WGS sequence"/>
</dbReference>
<name>A0A4S4LGT1_9AGAM</name>
<dbReference type="EMBL" id="SGPK01000035">
    <property type="protein sequence ID" value="THH10471.1"/>
    <property type="molecule type" value="Genomic_DNA"/>
</dbReference>
<dbReference type="AlphaFoldDB" id="A0A4S4LGT1"/>
<protein>
    <submittedName>
        <fullName evidence="1">Uncharacterized protein</fullName>
    </submittedName>
</protein>
<dbReference type="Gene3D" id="1.10.600.10">
    <property type="entry name" value="Farnesyl Diphosphate Synthase"/>
    <property type="match status" value="1"/>
</dbReference>
<dbReference type="SUPFAM" id="SSF48576">
    <property type="entry name" value="Terpenoid synthases"/>
    <property type="match status" value="1"/>
</dbReference>
<gene>
    <name evidence="1" type="ORF">EW145_g1293</name>
</gene>
<proteinExistence type="predicted"/>
<organism evidence="1 2">
    <name type="scientific">Phellinidium pouzarii</name>
    <dbReference type="NCBI Taxonomy" id="167371"/>
    <lineage>
        <taxon>Eukaryota</taxon>
        <taxon>Fungi</taxon>
        <taxon>Dikarya</taxon>
        <taxon>Basidiomycota</taxon>
        <taxon>Agaricomycotina</taxon>
        <taxon>Agaricomycetes</taxon>
        <taxon>Hymenochaetales</taxon>
        <taxon>Hymenochaetaceae</taxon>
        <taxon>Phellinidium</taxon>
    </lineage>
</organism>
<dbReference type="OrthoDB" id="270318at2759"/>
<dbReference type="InterPro" id="IPR002060">
    <property type="entry name" value="Squ/phyt_synthse"/>
</dbReference>
<evidence type="ECO:0000313" key="1">
    <source>
        <dbReference type="EMBL" id="THH10471.1"/>
    </source>
</evidence>